<dbReference type="PANTHER" id="PTHR43566">
    <property type="entry name" value="CONSERVED PROTEIN"/>
    <property type="match status" value="1"/>
</dbReference>
<dbReference type="EMBL" id="OX365700">
    <property type="protein sequence ID" value="CAI4030587.1"/>
    <property type="molecule type" value="Genomic_DNA"/>
</dbReference>
<name>A0AA86MX22_9BACT</name>
<dbReference type="PANTHER" id="PTHR43566:SF2">
    <property type="entry name" value="DUF4143 DOMAIN-CONTAINING PROTEIN"/>
    <property type="match status" value="1"/>
</dbReference>
<evidence type="ECO:0000259" key="1">
    <source>
        <dbReference type="Pfam" id="PF13635"/>
    </source>
</evidence>
<dbReference type="AlphaFoldDB" id="A0AA86MX22"/>
<dbReference type="Proteomes" id="UP001179121">
    <property type="component" value="Chromosome"/>
</dbReference>
<dbReference type="KEGG" id="nti:DNFV4_01015"/>
<keyword evidence="3" id="KW-1185">Reference proteome</keyword>
<accession>A0AA86MX22</accession>
<evidence type="ECO:0000313" key="3">
    <source>
        <dbReference type="Proteomes" id="UP001179121"/>
    </source>
</evidence>
<dbReference type="Pfam" id="PF13635">
    <property type="entry name" value="DUF4143"/>
    <property type="match status" value="1"/>
</dbReference>
<feature type="domain" description="DUF4143" evidence="1">
    <location>
        <begin position="59"/>
        <end position="209"/>
    </location>
</feature>
<sequence length="264" mass="29971">MNLLGGRARTKYLHPLTYRELGDHFDLEQFIARGGLPSIYFSDDPPADLEAYAGSYLQQEIVAEGATRNIAAFSRLLKVAAFCNATIVNFTNVATDAQVPRTTVYEYFEILKDTLVLYELPGWRETKKRKPLASSKYYFFDIGVAAAVQGRRYRRGTPEFGEAVETYVMHELKSYADYVSGEPLAFWKAKSGFEVDFILGDHTAIEVKRRENVSSNDLKSLVALAEERKLKRYLCVSLEARRRQVGAVTILPVKEFLNNLWDGE</sequence>
<reference evidence="2" key="1">
    <citation type="submission" date="2022-10" db="EMBL/GenBank/DDBJ databases">
        <authorList>
            <person name="Koch H."/>
        </authorList>
    </citation>
    <scope>NUCLEOTIDE SEQUENCE</scope>
    <source>
        <strain evidence="2">DNF</strain>
    </source>
</reference>
<organism evidence="2 3">
    <name type="scientific">Nitrospira tepida</name>
    <dbReference type="NCBI Taxonomy" id="2973512"/>
    <lineage>
        <taxon>Bacteria</taxon>
        <taxon>Pseudomonadati</taxon>
        <taxon>Nitrospirota</taxon>
        <taxon>Nitrospiria</taxon>
        <taxon>Nitrospirales</taxon>
        <taxon>Nitrospiraceae</taxon>
        <taxon>Nitrospira</taxon>
    </lineage>
</organism>
<dbReference type="InterPro" id="IPR025420">
    <property type="entry name" value="DUF4143"/>
</dbReference>
<gene>
    <name evidence="2" type="ORF">DNFV4_01015</name>
</gene>
<evidence type="ECO:0000313" key="2">
    <source>
        <dbReference type="EMBL" id="CAI4030587.1"/>
    </source>
</evidence>
<protein>
    <recommendedName>
        <fullName evidence="1">DUF4143 domain-containing protein</fullName>
    </recommendedName>
</protein>
<proteinExistence type="predicted"/>